<sequence length="107" mass="12782">MLCRLLRLSPVRHTCNFTMCCVQARNWQPPYDRPVKHFYHLNRHRKSEVLKHVRNLVQTFFLLCFTTSVEHRSCYIDSTPDGRPFTSANIYTKYRRSAVTPRITTYS</sequence>
<evidence type="ECO:0000313" key="2">
    <source>
        <dbReference type="Proteomes" id="UP000807353"/>
    </source>
</evidence>
<dbReference type="EMBL" id="MU150317">
    <property type="protein sequence ID" value="KAF9459385.1"/>
    <property type="molecule type" value="Genomic_DNA"/>
</dbReference>
<keyword evidence="2" id="KW-1185">Reference proteome</keyword>
<comment type="caution">
    <text evidence="1">The sequence shown here is derived from an EMBL/GenBank/DDBJ whole genome shotgun (WGS) entry which is preliminary data.</text>
</comment>
<evidence type="ECO:0000313" key="1">
    <source>
        <dbReference type="EMBL" id="KAF9459385.1"/>
    </source>
</evidence>
<proteinExistence type="predicted"/>
<reference evidence="1" key="1">
    <citation type="submission" date="2020-11" db="EMBL/GenBank/DDBJ databases">
        <authorList>
            <consortium name="DOE Joint Genome Institute"/>
            <person name="Ahrendt S."/>
            <person name="Riley R."/>
            <person name="Andreopoulos W."/>
            <person name="Labutti K."/>
            <person name="Pangilinan J."/>
            <person name="Ruiz-Duenas F.J."/>
            <person name="Barrasa J.M."/>
            <person name="Sanchez-Garcia M."/>
            <person name="Camarero S."/>
            <person name="Miyauchi S."/>
            <person name="Serrano A."/>
            <person name="Linde D."/>
            <person name="Babiker R."/>
            <person name="Drula E."/>
            <person name="Ayuso-Fernandez I."/>
            <person name="Pacheco R."/>
            <person name="Padilla G."/>
            <person name="Ferreira P."/>
            <person name="Barriuso J."/>
            <person name="Kellner H."/>
            <person name="Castanera R."/>
            <person name="Alfaro M."/>
            <person name="Ramirez L."/>
            <person name="Pisabarro A.G."/>
            <person name="Kuo A."/>
            <person name="Tritt A."/>
            <person name="Lipzen A."/>
            <person name="He G."/>
            <person name="Yan M."/>
            <person name="Ng V."/>
            <person name="Cullen D."/>
            <person name="Martin F."/>
            <person name="Rosso M.-N."/>
            <person name="Henrissat B."/>
            <person name="Hibbett D."/>
            <person name="Martinez A.T."/>
            <person name="Grigoriev I.V."/>
        </authorList>
    </citation>
    <scope>NUCLEOTIDE SEQUENCE</scope>
    <source>
        <strain evidence="1">CBS 247.69</strain>
    </source>
</reference>
<protein>
    <submittedName>
        <fullName evidence="1">Uncharacterized protein</fullName>
    </submittedName>
</protein>
<dbReference type="AlphaFoldDB" id="A0A9P6CEP5"/>
<name>A0A9P6CEP5_9AGAR</name>
<gene>
    <name evidence="1" type="ORF">BDZ94DRAFT_1019201</name>
</gene>
<accession>A0A9P6CEP5</accession>
<dbReference type="Proteomes" id="UP000807353">
    <property type="component" value="Unassembled WGS sequence"/>
</dbReference>
<organism evidence="1 2">
    <name type="scientific">Collybia nuda</name>
    <dbReference type="NCBI Taxonomy" id="64659"/>
    <lineage>
        <taxon>Eukaryota</taxon>
        <taxon>Fungi</taxon>
        <taxon>Dikarya</taxon>
        <taxon>Basidiomycota</taxon>
        <taxon>Agaricomycotina</taxon>
        <taxon>Agaricomycetes</taxon>
        <taxon>Agaricomycetidae</taxon>
        <taxon>Agaricales</taxon>
        <taxon>Tricholomatineae</taxon>
        <taxon>Clitocybaceae</taxon>
        <taxon>Collybia</taxon>
    </lineage>
</organism>